<evidence type="ECO:0000256" key="1">
    <source>
        <dbReference type="ARBA" id="ARBA00022490"/>
    </source>
</evidence>
<feature type="compositionally biased region" description="Acidic residues" evidence="4">
    <location>
        <begin position="199"/>
        <end position="214"/>
    </location>
</feature>
<evidence type="ECO:0000313" key="5">
    <source>
        <dbReference type="EMBL" id="OMJ79586.1"/>
    </source>
</evidence>
<dbReference type="PANTHER" id="PTHR21681:SF0">
    <property type="entry name" value="EUKARYOTIC TRANSLATION INITIATION FACTOR 3 SUBUNIT J"/>
    <property type="match status" value="1"/>
</dbReference>
<evidence type="ECO:0000313" key="6">
    <source>
        <dbReference type="Proteomes" id="UP000187209"/>
    </source>
</evidence>
<keyword evidence="1" id="KW-0963">Cytoplasm</keyword>
<keyword evidence="2" id="KW-0396">Initiation factor</keyword>
<dbReference type="Proteomes" id="UP000187209">
    <property type="component" value="Unassembled WGS sequence"/>
</dbReference>
<reference evidence="5 6" key="1">
    <citation type="submission" date="2016-11" db="EMBL/GenBank/DDBJ databases">
        <title>The macronuclear genome of Stentor coeruleus: a giant cell with tiny introns.</title>
        <authorList>
            <person name="Slabodnick M."/>
            <person name="Ruby J.G."/>
            <person name="Reiff S.B."/>
            <person name="Swart E.C."/>
            <person name="Gosai S."/>
            <person name="Prabakaran S."/>
            <person name="Witkowska E."/>
            <person name="Larue G.E."/>
            <person name="Fisher S."/>
            <person name="Freeman R.M."/>
            <person name="Gunawardena J."/>
            <person name="Chu W."/>
            <person name="Stover N.A."/>
            <person name="Gregory B.D."/>
            <person name="Nowacki M."/>
            <person name="Derisi J."/>
            <person name="Roy S.W."/>
            <person name="Marshall W.F."/>
            <person name="Sood P."/>
        </authorList>
    </citation>
    <scope>NUCLEOTIDE SEQUENCE [LARGE SCALE GENOMIC DNA]</scope>
    <source>
        <strain evidence="5">WM001</strain>
    </source>
</reference>
<dbReference type="PANTHER" id="PTHR21681">
    <property type="entry name" value="EUKARYOTIC TRANSLATION INITIATION FACTOR 3 SUBUNIT J"/>
    <property type="match status" value="1"/>
</dbReference>
<keyword evidence="3" id="KW-0648">Protein biosynthesis</keyword>
<dbReference type="InterPro" id="IPR013906">
    <property type="entry name" value="eIF3j"/>
</dbReference>
<organism evidence="5 6">
    <name type="scientific">Stentor coeruleus</name>
    <dbReference type="NCBI Taxonomy" id="5963"/>
    <lineage>
        <taxon>Eukaryota</taxon>
        <taxon>Sar</taxon>
        <taxon>Alveolata</taxon>
        <taxon>Ciliophora</taxon>
        <taxon>Postciliodesmatophora</taxon>
        <taxon>Heterotrichea</taxon>
        <taxon>Heterotrichida</taxon>
        <taxon>Stentoridae</taxon>
        <taxon>Stentor</taxon>
    </lineage>
</organism>
<protein>
    <submittedName>
        <fullName evidence="5">Uncharacterized protein</fullName>
    </submittedName>
</protein>
<accession>A0A1R2BS62</accession>
<keyword evidence="6" id="KW-1185">Reference proteome</keyword>
<dbReference type="InterPro" id="IPR023194">
    <property type="entry name" value="eIF3-like_dom_sf"/>
</dbReference>
<dbReference type="EMBL" id="MPUH01000463">
    <property type="protein sequence ID" value="OMJ79586.1"/>
    <property type="molecule type" value="Genomic_DNA"/>
</dbReference>
<evidence type="ECO:0000256" key="3">
    <source>
        <dbReference type="ARBA" id="ARBA00022917"/>
    </source>
</evidence>
<dbReference type="GO" id="GO:0003743">
    <property type="term" value="F:translation initiation factor activity"/>
    <property type="evidence" value="ECO:0007669"/>
    <property type="project" value="UniProtKB-KW"/>
</dbReference>
<proteinExistence type="predicted"/>
<evidence type="ECO:0000256" key="4">
    <source>
        <dbReference type="SAM" id="MobiDB-lite"/>
    </source>
</evidence>
<sequence length="214" mass="24269">MSDSDDWEKNAEKDDEALGDILKTGKFGDEITSAADLAKQQANLLPAKAPEEKKTTVKAKGKGKLGKKKVEVKEEKKAPVKGEIIAEGKKKEEIADNELADELFGVKKVTMLSTDDDYIDYAREVHRMLNKGQYHFRLPVFFNELFKETTKLMRVEEINKVITQLSVIHSERLKAEKGTKKTNNKPGLKADSAKKIQMADDDEENEFNEYEDFL</sequence>
<dbReference type="AlphaFoldDB" id="A0A1R2BS62"/>
<name>A0A1R2BS62_9CILI</name>
<gene>
    <name evidence="5" type="ORF">SteCoe_20354</name>
</gene>
<feature type="region of interest" description="Disordered" evidence="4">
    <location>
        <begin position="176"/>
        <end position="214"/>
    </location>
</feature>
<dbReference type="GO" id="GO:0005852">
    <property type="term" value="C:eukaryotic translation initiation factor 3 complex"/>
    <property type="evidence" value="ECO:0007669"/>
    <property type="project" value="InterPro"/>
</dbReference>
<dbReference type="Gene3D" id="1.10.246.60">
    <property type="entry name" value="Eukaryotic translation initiation factor 3 like domains"/>
    <property type="match status" value="1"/>
</dbReference>
<evidence type="ECO:0000256" key="2">
    <source>
        <dbReference type="ARBA" id="ARBA00022540"/>
    </source>
</evidence>
<comment type="caution">
    <text evidence="5">The sequence shown here is derived from an EMBL/GenBank/DDBJ whole genome shotgun (WGS) entry which is preliminary data.</text>
</comment>
<dbReference type="Pfam" id="PF08597">
    <property type="entry name" value="eIF3_subunit"/>
    <property type="match status" value="1"/>
</dbReference>